<dbReference type="AlphaFoldDB" id="A0A328BB17"/>
<dbReference type="PROSITE" id="PS51257">
    <property type="entry name" value="PROKAR_LIPOPROTEIN"/>
    <property type="match status" value="1"/>
</dbReference>
<accession>A0A328BB17</accession>
<organism evidence="2 3">
    <name type="scientific">Hymenobacter edaphi</name>
    <dbReference type="NCBI Taxonomy" id="2211146"/>
    <lineage>
        <taxon>Bacteria</taxon>
        <taxon>Pseudomonadati</taxon>
        <taxon>Bacteroidota</taxon>
        <taxon>Cytophagia</taxon>
        <taxon>Cytophagales</taxon>
        <taxon>Hymenobacteraceae</taxon>
        <taxon>Hymenobacter</taxon>
    </lineage>
</organism>
<dbReference type="RefSeq" id="WP_111479644.1">
    <property type="nucleotide sequence ID" value="NZ_QHKM01000006.1"/>
</dbReference>
<comment type="caution">
    <text evidence="2">The sequence shown here is derived from an EMBL/GenBank/DDBJ whole genome shotgun (WGS) entry which is preliminary data.</text>
</comment>
<protein>
    <recommendedName>
        <fullName evidence="4">Lipoprotein</fullName>
    </recommendedName>
</protein>
<feature type="signal peptide" evidence="1">
    <location>
        <begin position="1"/>
        <end position="22"/>
    </location>
</feature>
<gene>
    <name evidence="2" type="ORF">DLM85_18480</name>
</gene>
<dbReference type="OrthoDB" id="1114031at2"/>
<feature type="chain" id="PRO_5016234921" description="Lipoprotein" evidence="1">
    <location>
        <begin position="23"/>
        <end position="282"/>
    </location>
</feature>
<keyword evidence="1" id="KW-0732">Signal</keyword>
<dbReference type="Proteomes" id="UP000248553">
    <property type="component" value="Unassembled WGS sequence"/>
</dbReference>
<proteinExistence type="predicted"/>
<evidence type="ECO:0000313" key="2">
    <source>
        <dbReference type="EMBL" id="RAK64670.1"/>
    </source>
</evidence>
<dbReference type="EMBL" id="QHKM01000006">
    <property type="protein sequence ID" value="RAK64670.1"/>
    <property type="molecule type" value="Genomic_DNA"/>
</dbReference>
<name>A0A328BB17_9BACT</name>
<reference evidence="3" key="1">
    <citation type="submission" date="2018-05" db="EMBL/GenBank/DDBJ databases">
        <authorList>
            <person name="Nie L."/>
        </authorList>
    </citation>
    <scope>NUCLEOTIDE SEQUENCE [LARGE SCALE GENOMIC DNA]</scope>
    <source>
        <strain evidence="3">NL</strain>
    </source>
</reference>
<evidence type="ECO:0000313" key="3">
    <source>
        <dbReference type="Proteomes" id="UP000248553"/>
    </source>
</evidence>
<evidence type="ECO:0008006" key="4">
    <source>
        <dbReference type="Google" id="ProtNLM"/>
    </source>
</evidence>
<keyword evidence="3" id="KW-1185">Reference proteome</keyword>
<sequence length="282" mass="29916">MKRSLYRSLLLSALGTSLLAGLASCNKDRDFGPDSSYSAEDNSDAEGADAATYEYVDANAPEDVNRGTSAPYAPATDLAAIGSGCATRTYDAATRTLTITFDPNGCTGRDGRVRRGQIVAVFNGQHRQAGSSVVISLVGYSVNGNAHTGTRTITYLGNGTYTLDVQAASVVTAQGTFTWASQRTYTQTAGQATRTILDDEYSVTGLASGTNRKGVSFTATIQQPLKKVFQRGCARLFVAGTVEITTSKEKTLLLNYDPTGTEACDNLVSVTVNGRTRTIRIR</sequence>
<evidence type="ECO:0000256" key="1">
    <source>
        <dbReference type="SAM" id="SignalP"/>
    </source>
</evidence>